<dbReference type="PROSITE" id="PS51257">
    <property type="entry name" value="PROKAR_LIPOPROTEIN"/>
    <property type="match status" value="1"/>
</dbReference>
<proteinExistence type="predicted"/>
<gene>
    <name evidence="2" type="ORF">FNK824_LOCUS19228</name>
    <name evidence="1" type="ORF">SEV965_LOCUS16935</name>
</gene>
<dbReference type="Proteomes" id="UP000663889">
    <property type="component" value="Unassembled WGS sequence"/>
</dbReference>
<dbReference type="EMBL" id="CAJOBE010003346">
    <property type="protein sequence ID" value="CAF3875028.1"/>
    <property type="molecule type" value="Genomic_DNA"/>
</dbReference>
<evidence type="ECO:0000313" key="1">
    <source>
        <dbReference type="EMBL" id="CAF1121499.1"/>
    </source>
</evidence>
<organism evidence="1 3">
    <name type="scientific">Rotaria sordida</name>
    <dbReference type="NCBI Taxonomy" id="392033"/>
    <lineage>
        <taxon>Eukaryota</taxon>
        <taxon>Metazoa</taxon>
        <taxon>Spiralia</taxon>
        <taxon>Gnathifera</taxon>
        <taxon>Rotifera</taxon>
        <taxon>Eurotatoria</taxon>
        <taxon>Bdelloidea</taxon>
        <taxon>Philodinida</taxon>
        <taxon>Philodinidae</taxon>
        <taxon>Rotaria</taxon>
    </lineage>
</organism>
<dbReference type="EMBL" id="CAJNOU010000949">
    <property type="protein sequence ID" value="CAF1121499.1"/>
    <property type="molecule type" value="Genomic_DNA"/>
</dbReference>
<accession>A0A814QM72</accession>
<name>A0A814QM72_9BILA</name>
<protein>
    <submittedName>
        <fullName evidence="1">Uncharacterized protein</fullName>
    </submittedName>
</protein>
<reference evidence="1" key="1">
    <citation type="submission" date="2021-02" db="EMBL/GenBank/DDBJ databases">
        <authorList>
            <person name="Nowell W R."/>
        </authorList>
    </citation>
    <scope>NUCLEOTIDE SEQUENCE</scope>
</reference>
<dbReference type="AlphaFoldDB" id="A0A814QM72"/>
<sequence>MVIKTHNGQFVRLDTPGIIIHLTSTYGCTRSLESLVSPKHEFTFISNDYINNYRTELFRTNDEINNFARFLGQLNITEFLQVNISDTHFINVSQLQSTQWAYLIPELNEMIRQPFIVEDCCCNEFNTLVAPSNNTLADINLCTKLLIYLDRYHAAFSRYYTASVISLDQLKSGRRRSEKSIPSTFCLALRQYAWIPIEGSKLAKSDDVYCLHPKSETLFFHRYVPHLDQAKLSLNNQDFILNILGLKEHVLPMTMFEIFMKWSCGFDHDTLETLLRETNHLDI</sequence>
<dbReference type="Proteomes" id="UP000663874">
    <property type="component" value="Unassembled WGS sequence"/>
</dbReference>
<comment type="caution">
    <text evidence="1">The sequence shown here is derived from an EMBL/GenBank/DDBJ whole genome shotgun (WGS) entry which is preliminary data.</text>
</comment>
<evidence type="ECO:0000313" key="2">
    <source>
        <dbReference type="EMBL" id="CAF3875028.1"/>
    </source>
</evidence>
<evidence type="ECO:0000313" key="3">
    <source>
        <dbReference type="Proteomes" id="UP000663889"/>
    </source>
</evidence>